<organism evidence="2 3">
    <name type="scientific">Diaporthe eres</name>
    <name type="common">Phomopsis oblonga</name>
    <dbReference type="NCBI Taxonomy" id="83184"/>
    <lineage>
        <taxon>Eukaryota</taxon>
        <taxon>Fungi</taxon>
        <taxon>Dikarya</taxon>
        <taxon>Ascomycota</taxon>
        <taxon>Pezizomycotina</taxon>
        <taxon>Sordariomycetes</taxon>
        <taxon>Sordariomycetidae</taxon>
        <taxon>Diaporthales</taxon>
        <taxon>Diaporthaceae</taxon>
        <taxon>Diaporthe</taxon>
        <taxon>Diaporthe eres species complex</taxon>
    </lineage>
</organism>
<comment type="caution">
    <text evidence="2">The sequence shown here is derived from an EMBL/GenBank/DDBJ whole genome shotgun (WGS) entry which is preliminary data.</text>
</comment>
<dbReference type="Proteomes" id="UP001430848">
    <property type="component" value="Unassembled WGS sequence"/>
</dbReference>
<reference evidence="2 3" key="1">
    <citation type="submission" date="2024-02" db="EMBL/GenBank/DDBJ databases">
        <title>De novo assembly and annotation of 12 fungi associated with fruit tree decline syndrome in Ontario, Canada.</title>
        <authorList>
            <person name="Sulman M."/>
            <person name="Ellouze W."/>
            <person name="Ilyukhin E."/>
        </authorList>
    </citation>
    <scope>NUCLEOTIDE SEQUENCE [LARGE SCALE GENOMIC DNA]</scope>
    <source>
        <strain evidence="2 3">M169</strain>
    </source>
</reference>
<gene>
    <name evidence="2" type="ORF">SLS63_007117</name>
</gene>
<proteinExistence type="predicted"/>
<evidence type="ECO:0000256" key="1">
    <source>
        <dbReference type="SAM" id="MobiDB-lite"/>
    </source>
</evidence>
<sequence length="235" mass="26215">MVRTMVTIPKSARSKKVAAAAAAARAKAEEAQPRAPQNGISKTKGPKSKPPPKRAVYQLRSKLIKRLDGQDQEELEQQQSRLLRRASIALAEDGLELPVVLDAAAVTMPDPDKPRPAHNKWRDGRRGRFAKRYIDAEEFLENDENDELGLSGRHIPRIGARRRVSKKPAKVPFSIWMAYKQLDDFVYRHSLSDAEVAALPTDDEAFDFQGGGGKEPSLPPGFAWDDTKRLIDGRK</sequence>
<evidence type="ECO:0000313" key="2">
    <source>
        <dbReference type="EMBL" id="KAK7727298.1"/>
    </source>
</evidence>
<accession>A0ABR1P6K3</accession>
<dbReference type="EMBL" id="JAKNSF020000038">
    <property type="protein sequence ID" value="KAK7727298.1"/>
    <property type="molecule type" value="Genomic_DNA"/>
</dbReference>
<protein>
    <submittedName>
        <fullName evidence="2">Uncharacterized protein</fullName>
    </submittedName>
</protein>
<evidence type="ECO:0000313" key="3">
    <source>
        <dbReference type="Proteomes" id="UP001430848"/>
    </source>
</evidence>
<name>A0ABR1P6K3_DIAER</name>
<feature type="region of interest" description="Disordered" evidence="1">
    <location>
        <begin position="1"/>
        <end position="54"/>
    </location>
</feature>
<keyword evidence="3" id="KW-1185">Reference proteome</keyword>